<dbReference type="PANTHER" id="PTHR13887:SF41">
    <property type="entry name" value="THIOREDOXIN SUPERFAMILY PROTEIN"/>
    <property type="match status" value="1"/>
</dbReference>
<dbReference type="InParanoid" id="A0A0D1XUH2"/>
<evidence type="ECO:0000313" key="2">
    <source>
        <dbReference type="EMBL" id="KIW06401.1"/>
    </source>
</evidence>
<evidence type="ECO:0000313" key="3">
    <source>
        <dbReference type="Proteomes" id="UP000053259"/>
    </source>
</evidence>
<dbReference type="InterPro" id="IPR036249">
    <property type="entry name" value="Thioredoxin-like_sf"/>
</dbReference>
<dbReference type="GO" id="GO:0016491">
    <property type="term" value="F:oxidoreductase activity"/>
    <property type="evidence" value="ECO:0007669"/>
    <property type="project" value="InterPro"/>
</dbReference>
<dbReference type="HOGENOM" id="CLU_069253_0_1_1"/>
<dbReference type="OrthoDB" id="1930760at2759"/>
<dbReference type="Gene3D" id="3.40.30.10">
    <property type="entry name" value="Glutaredoxin"/>
    <property type="match status" value="1"/>
</dbReference>
<organism evidence="2 3">
    <name type="scientific">Verruconis gallopava</name>
    <dbReference type="NCBI Taxonomy" id="253628"/>
    <lineage>
        <taxon>Eukaryota</taxon>
        <taxon>Fungi</taxon>
        <taxon>Dikarya</taxon>
        <taxon>Ascomycota</taxon>
        <taxon>Pezizomycotina</taxon>
        <taxon>Dothideomycetes</taxon>
        <taxon>Pleosporomycetidae</taxon>
        <taxon>Venturiales</taxon>
        <taxon>Sympoventuriaceae</taxon>
        <taxon>Verruconis</taxon>
    </lineage>
</organism>
<evidence type="ECO:0000259" key="1">
    <source>
        <dbReference type="Pfam" id="PF01323"/>
    </source>
</evidence>
<gene>
    <name evidence="2" type="ORF">PV09_02854</name>
</gene>
<dbReference type="EMBL" id="KN847535">
    <property type="protein sequence ID" value="KIW06401.1"/>
    <property type="molecule type" value="Genomic_DNA"/>
</dbReference>
<proteinExistence type="predicted"/>
<keyword evidence="3" id="KW-1185">Reference proteome</keyword>
<dbReference type="Pfam" id="PF01323">
    <property type="entry name" value="DSBA"/>
    <property type="match status" value="1"/>
</dbReference>
<dbReference type="InterPro" id="IPR001853">
    <property type="entry name" value="DSBA-like_thioredoxin_dom"/>
</dbReference>
<protein>
    <recommendedName>
        <fullName evidence="1">DSBA-like thioredoxin domain-containing protein</fullName>
    </recommendedName>
</protein>
<name>A0A0D1XUH2_9PEZI</name>
<dbReference type="SUPFAM" id="SSF52833">
    <property type="entry name" value="Thioredoxin-like"/>
    <property type="match status" value="1"/>
</dbReference>
<dbReference type="STRING" id="253628.A0A0D1XUH2"/>
<dbReference type="GeneID" id="27310827"/>
<feature type="domain" description="DSBA-like thioredoxin" evidence="1">
    <location>
        <begin position="6"/>
        <end position="207"/>
    </location>
</feature>
<dbReference type="AlphaFoldDB" id="A0A0D1XUH2"/>
<dbReference type="PANTHER" id="PTHR13887">
    <property type="entry name" value="GLUTATHIONE S-TRANSFERASE KAPPA"/>
    <property type="match status" value="1"/>
</dbReference>
<dbReference type="VEuPathDB" id="FungiDB:PV09_02854"/>
<reference evidence="2 3" key="1">
    <citation type="submission" date="2015-01" db="EMBL/GenBank/DDBJ databases">
        <title>The Genome Sequence of Ochroconis gallopava CBS43764.</title>
        <authorList>
            <consortium name="The Broad Institute Genomics Platform"/>
            <person name="Cuomo C."/>
            <person name="de Hoog S."/>
            <person name="Gorbushina A."/>
            <person name="Stielow B."/>
            <person name="Teixiera M."/>
            <person name="Abouelleil A."/>
            <person name="Chapman S.B."/>
            <person name="Priest M."/>
            <person name="Young S.K."/>
            <person name="Wortman J."/>
            <person name="Nusbaum C."/>
            <person name="Birren B."/>
        </authorList>
    </citation>
    <scope>NUCLEOTIDE SEQUENCE [LARGE SCALE GENOMIC DNA]</scope>
    <source>
        <strain evidence="2 3">CBS 43764</strain>
    </source>
</reference>
<dbReference type="CDD" id="cd03024">
    <property type="entry name" value="DsbA_FrnE"/>
    <property type="match status" value="1"/>
</dbReference>
<dbReference type="Proteomes" id="UP000053259">
    <property type="component" value="Unassembled WGS sequence"/>
</dbReference>
<sequence length="231" mass="25665">MTNFNIEIVSDTVCPWCYVGHKQLTKAIATYRAAHPDSNDTFSTTWKPFYLDPDAPKVGIEKSERYAAKFGPERTQAIFQRLGQVGQAVGINFKFGGKTGNTRDSHRLIQLGKTKSPEVQTKVVEALFAAYFENEQDITSHDVLLAAAKKAGLDEAEVKRWLESDEGGKQVDAEVAEAQERMISGVPHFTLNDRFEVEGAQDSTAFVRLFERLKKMEGDDAVAKVEVGSKC</sequence>
<dbReference type="RefSeq" id="XP_016216270.1">
    <property type="nucleotide sequence ID" value="XM_016355964.1"/>
</dbReference>
<accession>A0A0D1XUH2</accession>